<name>A0A7M2RGV1_9FIRM</name>
<accession>A0A7M2RGV1</accession>
<reference evidence="1 2" key="1">
    <citation type="submission" date="2020-10" db="EMBL/GenBank/DDBJ databases">
        <title>Blautia liquoris sp.nov., isolated from the mud in a fermentation cellar used for the production of Chinese strong-flavoured liquor.</title>
        <authorList>
            <person name="Lu L."/>
        </authorList>
    </citation>
    <scope>NUCLEOTIDE SEQUENCE [LARGE SCALE GENOMIC DNA]</scope>
    <source>
        <strain evidence="1 2">LZLJ-3</strain>
    </source>
</reference>
<protein>
    <submittedName>
        <fullName evidence="1">Uncharacterized protein</fullName>
    </submittedName>
</protein>
<keyword evidence="2" id="KW-1185">Reference proteome</keyword>
<dbReference type="EMBL" id="CP063304">
    <property type="protein sequence ID" value="QOV18582.1"/>
    <property type="molecule type" value="Genomic_DNA"/>
</dbReference>
<evidence type="ECO:0000313" key="1">
    <source>
        <dbReference type="EMBL" id="QOV18582.1"/>
    </source>
</evidence>
<dbReference type="Proteomes" id="UP000593601">
    <property type="component" value="Chromosome"/>
</dbReference>
<gene>
    <name evidence="1" type="ORF">INP51_11255</name>
</gene>
<evidence type="ECO:0000313" key="2">
    <source>
        <dbReference type="Proteomes" id="UP000593601"/>
    </source>
</evidence>
<dbReference type="RefSeq" id="WP_193734944.1">
    <property type="nucleotide sequence ID" value="NZ_CP063304.1"/>
</dbReference>
<proteinExistence type="predicted"/>
<sequence length="153" mass="17706">MTQSEMNIMVEELLMKPCYVIDFLPQRVTEYDNIQFFNAVEQYYLCGDKVKQIANSFIHIILKSLCYFEFSVYKDGLIENPSCQDLEKMMKAVYTSQDDCVSILLPKEKSLIQMCSGDLNLSVYNPNEKVTHILGVLAQAEGMFWWQGNNLCQ</sequence>
<dbReference type="KEGG" id="bliq:INP51_11255"/>
<dbReference type="AlphaFoldDB" id="A0A7M2RGV1"/>
<organism evidence="1 2">
    <name type="scientific">Blautia liquoris</name>
    <dbReference type="NCBI Taxonomy" id="2779518"/>
    <lineage>
        <taxon>Bacteria</taxon>
        <taxon>Bacillati</taxon>
        <taxon>Bacillota</taxon>
        <taxon>Clostridia</taxon>
        <taxon>Lachnospirales</taxon>
        <taxon>Lachnospiraceae</taxon>
        <taxon>Blautia</taxon>
    </lineage>
</organism>